<accession>A0A7S3XYP1</accession>
<name>A0A7S3XYP1_HETAK</name>
<feature type="transmembrane region" description="Helical" evidence="2">
    <location>
        <begin position="12"/>
        <end position="32"/>
    </location>
</feature>
<evidence type="ECO:0000256" key="1">
    <source>
        <dbReference type="SAM" id="MobiDB-lite"/>
    </source>
</evidence>
<dbReference type="EMBL" id="HBIU01032089">
    <property type="protein sequence ID" value="CAE0636056.1"/>
    <property type="molecule type" value="Transcribed_RNA"/>
</dbReference>
<feature type="compositionally biased region" description="Low complexity" evidence="1">
    <location>
        <begin position="238"/>
        <end position="250"/>
    </location>
</feature>
<dbReference type="AlphaFoldDB" id="A0A7S3XYP1"/>
<evidence type="ECO:0000256" key="2">
    <source>
        <dbReference type="SAM" id="Phobius"/>
    </source>
</evidence>
<feature type="transmembrane region" description="Helical" evidence="2">
    <location>
        <begin position="150"/>
        <end position="172"/>
    </location>
</feature>
<gene>
    <name evidence="3" type="ORF">HAKA00212_LOCUS14816</name>
</gene>
<reference evidence="3" key="1">
    <citation type="submission" date="2021-01" db="EMBL/GenBank/DDBJ databases">
        <authorList>
            <person name="Corre E."/>
            <person name="Pelletier E."/>
            <person name="Niang G."/>
            <person name="Scheremetjew M."/>
            <person name="Finn R."/>
            <person name="Kale V."/>
            <person name="Holt S."/>
            <person name="Cochrane G."/>
            <person name="Meng A."/>
            <person name="Brown T."/>
            <person name="Cohen L."/>
        </authorList>
    </citation>
    <scope>NUCLEOTIDE SEQUENCE</scope>
    <source>
        <strain evidence="3">CCMP3107</strain>
    </source>
</reference>
<keyword evidence="2" id="KW-0472">Membrane</keyword>
<feature type="compositionally biased region" description="Basic and acidic residues" evidence="1">
    <location>
        <begin position="224"/>
        <end position="234"/>
    </location>
</feature>
<keyword evidence="2" id="KW-0812">Transmembrane</keyword>
<proteinExistence type="predicted"/>
<feature type="region of interest" description="Disordered" evidence="1">
    <location>
        <begin position="224"/>
        <end position="250"/>
    </location>
</feature>
<evidence type="ECO:0000313" key="3">
    <source>
        <dbReference type="EMBL" id="CAE0636056.1"/>
    </source>
</evidence>
<protein>
    <submittedName>
        <fullName evidence="3">Uncharacterized protein</fullName>
    </submittedName>
</protein>
<sequence>MASDTAAVSCIKIICLTPILFLSTFFIFGMWIDVKGHASEMSAATCLITGDGCERVRGWGNHYYDYTVKCDVEVTYGSSTFSATAWKWPTANVRVGSWAYKAKAGDFRDSMAVGDTVQCWYKEADCALAPSKCRSVAFTNHTSKVSKSNAVSAIVCSSIVFAMLCLLCCCAARHGDMKVQPTGGLHQQAMFTYSQRAQSIRMKIKVQKPDRTTDEVIATKHRDGTVEVSRDTSTGEKAPTAVAGADAAAG</sequence>
<organism evidence="3">
    <name type="scientific">Heterosigma akashiwo</name>
    <name type="common">Chromophytic alga</name>
    <name type="synonym">Heterosigma carterae</name>
    <dbReference type="NCBI Taxonomy" id="2829"/>
    <lineage>
        <taxon>Eukaryota</taxon>
        <taxon>Sar</taxon>
        <taxon>Stramenopiles</taxon>
        <taxon>Ochrophyta</taxon>
        <taxon>Raphidophyceae</taxon>
        <taxon>Chattonellales</taxon>
        <taxon>Chattonellaceae</taxon>
        <taxon>Heterosigma</taxon>
    </lineage>
</organism>
<keyword evidence="2" id="KW-1133">Transmembrane helix</keyword>